<keyword evidence="2" id="KW-1185">Reference proteome</keyword>
<sequence>MAIIILKKNKDAIANYQIRFCEIQGILKFRIKKIRSYSILIKLRFRIKIKLSRRVSTKWPSSGFKTNN</sequence>
<comment type="caution">
    <text evidence="1">The sequence shown here is derived from an EMBL/GenBank/DDBJ whole genome shotgun (WGS) entry which is preliminary data.</text>
</comment>
<name>A0A3M7SYY7_BRAPC</name>
<accession>A0A3M7SYY7</accession>
<proteinExistence type="predicted"/>
<organism evidence="1 2">
    <name type="scientific">Brachionus plicatilis</name>
    <name type="common">Marine rotifer</name>
    <name type="synonym">Brachionus muelleri</name>
    <dbReference type="NCBI Taxonomy" id="10195"/>
    <lineage>
        <taxon>Eukaryota</taxon>
        <taxon>Metazoa</taxon>
        <taxon>Spiralia</taxon>
        <taxon>Gnathifera</taxon>
        <taxon>Rotifera</taxon>
        <taxon>Eurotatoria</taxon>
        <taxon>Monogononta</taxon>
        <taxon>Pseudotrocha</taxon>
        <taxon>Ploima</taxon>
        <taxon>Brachionidae</taxon>
        <taxon>Brachionus</taxon>
    </lineage>
</organism>
<dbReference type="Proteomes" id="UP000276133">
    <property type="component" value="Unassembled WGS sequence"/>
</dbReference>
<protein>
    <submittedName>
        <fullName evidence="1">Uncharacterized protein</fullName>
    </submittedName>
</protein>
<dbReference type="EMBL" id="REGN01000562">
    <property type="protein sequence ID" value="RNA41031.1"/>
    <property type="molecule type" value="Genomic_DNA"/>
</dbReference>
<evidence type="ECO:0000313" key="2">
    <source>
        <dbReference type="Proteomes" id="UP000276133"/>
    </source>
</evidence>
<dbReference type="AlphaFoldDB" id="A0A3M7SYY7"/>
<reference evidence="1 2" key="1">
    <citation type="journal article" date="2018" name="Sci. Rep.">
        <title>Genomic signatures of local adaptation to the degree of environmental predictability in rotifers.</title>
        <authorList>
            <person name="Franch-Gras L."/>
            <person name="Hahn C."/>
            <person name="Garcia-Roger E.M."/>
            <person name="Carmona M.J."/>
            <person name="Serra M."/>
            <person name="Gomez A."/>
        </authorList>
    </citation>
    <scope>NUCLEOTIDE SEQUENCE [LARGE SCALE GENOMIC DNA]</scope>
    <source>
        <strain evidence="1">HYR1</strain>
    </source>
</reference>
<evidence type="ECO:0000313" key="1">
    <source>
        <dbReference type="EMBL" id="RNA41031.1"/>
    </source>
</evidence>
<gene>
    <name evidence="1" type="ORF">BpHYR1_051436</name>
</gene>